<dbReference type="GeneID" id="39736641"/>
<evidence type="ECO:0000256" key="1">
    <source>
        <dbReference type="SAM" id="SignalP"/>
    </source>
</evidence>
<evidence type="ECO:0008006" key="4">
    <source>
        <dbReference type="Google" id="ProtNLM"/>
    </source>
</evidence>
<keyword evidence="1" id="KW-0732">Signal</keyword>
<dbReference type="OMA" id="DILRIHY"/>
<dbReference type="AlphaFoldDB" id="A0A1J1H6I6"/>
<dbReference type="KEGG" id="prel:PRELSG_1017500"/>
<dbReference type="EMBL" id="LN835305">
    <property type="protein sequence ID" value="CRH00521.1"/>
    <property type="molecule type" value="Genomic_DNA"/>
</dbReference>
<evidence type="ECO:0000313" key="3">
    <source>
        <dbReference type="Proteomes" id="UP000220158"/>
    </source>
</evidence>
<dbReference type="Proteomes" id="UP000220158">
    <property type="component" value="Chromosome 10"/>
</dbReference>
<dbReference type="OrthoDB" id="10462028at2759"/>
<accession>A0A1J1H6I6</accession>
<feature type="signal peptide" evidence="1">
    <location>
        <begin position="1"/>
        <end position="22"/>
    </location>
</feature>
<gene>
    <name evidence="2" type="ORF">PRELSG_1017500</name>
</gene>
<feature type="chain" id="PRO_5012972610" description="Reticulocyte binding protein" evidence="1">
    <location>
        <begin position="23"/>
        <end position="564"/>
    </location>
</feature>
<proteinExistence type="predicted"/>
<sequence>MEKLSLFFYFILAFTVAKNVLSQDEGHSSGQLNIKGEATNIKKRGISKKKNAETELKQKRKREDSNLDKTQDDVDITTISEQDKVGDLSIFIDKFSLLFTEEYFNSVYEVGDIMKLISNELQKLNNENVSSLIRVLNLLQSHLEKALSGIKLAVIIEMHKFYNSFHENLPKNRETIIKKLLSHKLNFDFTDVELSHNTSIILNIFKKGLKNSYMTTFNIFESIIKYKNSIEELPITKLGSIFGNSNYSSKKRYTKHILSKVENIIKNVENSVNSGEIADYSEDLEDVNIYIEKLLSLLGEEIATRKEKCINELLKEETNEDIRNLFVKVFLYIQKKKIHNAKAYHDVKERYGLTRLSMSTLGPILNGYTFINVLKGKYISSVSQNLGREGFALFQNEPTEEEKKSYNLVRAYKSFASMLNAILLKNKLESIKKVLSSIENFNSKIIKFSNLNDDDQNKGSNISPALAQIYLKNLKSEFMEVQGLFSRDFTFLNLKVEIQKKVDLISNLRRSYEEIEMVLDSALEVSNLHLYNSDDLEEQGNLFKKENVILSLFTLSQKIVDALK</sequence>
<name>A0A1J1H6I6_PLARL</name>
<evidence type="ECO:0000313" key="2">
    <source>
        <dbReference type="EMBL" id="CRH00521.1"/>
    </source>
</evidence>
<dbReference type="VEuPathDB" id="PlasmoDB:PRELSG_1017500"/>
<reference evidence="2 3" key="1">
    <citation type="submission" date="2015-04" db="EMBL/GenBank/DDBJ databases">
        <authorList>
            <consortium name="Pathogen Informatics"/>
        </authorList>
    </citation>
    <scope>NUCLEOTIDE SEQUENCE [LARGE SCALE GENOMIC DNA]</scope>
    <source>
        <strain evidence="2 3">SGS1</strain>
    </source>
</reference>
<dbReference type="RefSeq" id="XP_028533524.1">
    <property type="nucleotide sequence ID" value="XM_028677101.1"/>
</dbReference>
<keyword evidence="3" id="KW-1185">Reference proteome</keyword>
<protein>
    <recommendedName>
        <fullName evidence="4">Reticulocyte binding protein</fullName>
    </recommendedName>
</protein>
<organism evidence="2 3">
    <name type="scientific">Plasmodium relictum</name>
    <dbReference type="NCBI Taxonomy" id="85471"/>
    <lineage>
        <taxon>Eukaryota</taxon>
        <taxon>Sar</taxon>
        <taxon>Alveolata</taxon>
        <taxon>Apicomplexa</taxon>
        <taxon>Aconoidasida</taxon>
        <taxon>Haemosporida</taxon>
        <taxon>Plasmodiidae</taxon>
        <taxon>Plasmodium</taxon>
        <taxon>Plasmodium (Haemamoeba)</taxon>
    </lineage>
</organism>